<dbReference type="InParanoid" id="A0A1X7UC95"/>
<evidence type="ECO:0000259" key="2">
    <source>
        <dbReference type="PROSITE" id="PS50804"/>
    </source>
</evidence>
<protein>
    <recommendedName>
        <fullName evidence="2">SCAN box domain-containing protein</fullName>
    </recommendedName>
</protein>
<reference evidence="3" key="1">
    <citation type="submission" date="2017-05" db="UniProtKB">
        <authorList>
            <consortium name="EnsemblMetazoa"/>
        </authorList>
    </citation>
    <scope>IDENTIFICATION</scope>
</reference>
<name>A0A1X7UC95_AMPQE</name>
<feature type="region of interest" description="Disordered" evidence="1">
    <location>
        <begin position="74"/>
        <end position="93"/>
    </location>
</feature>
<dbReference type="Pfam" id="PF02023">
    <property type="entry name" value="SCAN"/>
    <property type="match status" value="1"/>
</dbReference>
<dbReference type="InterPro" id="IPR003309">
    <property type="entry name" value="SCAN_dom"/>
</dbReference>
<evidence type="ECO:0000256" key="1">
    <source>
        <dbReference type="SAM" id="MobiDB-lite"/>
    </source>
</evidence>
<dbReference type="InterPro" id="IPR038269">
    <property type="entry name" value="SCAN_sf"/>
</dbReference>
<dbReference type="AlphaFoldDB" id="A0A1X7UC95"/>
<organism evidence="3">
    <name type="scientific">Amphimedon queenslandica</name>
    <name type="common">Sponge</name>
    <dbReference type="NCBI Taxonomy" id="400682"/>
    <lineage>
        <taxon>Eukaryota</taxon>
        <taxon>Metazoa</taxon>
        <taxon>Porifera</taxon>
        <taxon>Demospongiae</taxon>
        <taxon>Heteroscleromorpha</taxon>
        <taxon>Haplosclerida</taxon>
        <taxon>Niphatidae</taxon>
        <taxon>Amphimedon</taxon>
    </lineage>
</organism>
<evidence type="ECO:0000313" key="3">
    <source>
        <dbReference type="EnsemblMetazoa" id="Aqu2.1.25274_001"/>
    </source>
</evidence>
<dbReference type="Gene3D" id="1.10.4020.10">
    <property type="entry name" value="DNA breaking-rejoining enzymes"/>
    <property type="match status" value="1"/>
</dbReference>
<dbReference type="SUPFAM" id="SSF47353">
    <property type="entry name" value="Retrovirus capsid dimerization domain-like"/>
    <property type="match status" value="1"/>
</dbReference>
<sequence>MKQVRRWLHPENGVEAVMNKIVVKQLLIGLPNDLKGFVASHNPETPTVVANLIETYDSAHANWAYQQIRTWYQEQPDHKRSNHSRKESGGPRK</sequence>
<dbReference type="PROSITE" id="PS50804">
    <property type="entry name" value="SCAN_BOX"/>
    <property type="match status" value="1"/>
</dbReference>
<dbReference type="EnsemblMetazoa" id="Aqu2.1.25274_001">
    <property type="protein sequence ID" value="Aqu2.1.25274_001"/>
    <property type="gene ID" value="Aqu2.1.25274"/>
</dbReference>
<accession>A0A1X7UC95</accession>
<proteinExistence type="predicted"/>
<feature type="compositionally biased region" description="Basic and acidic residues" evidence="1">
    <location>
        <begin position="75"/>
        <end position="93"/>
    </location>
</feature>
<feature type="domain" description="SCAN box" evidence="2">
    <location>
        <begin position="5"/>
        <end position="54"/>
    </location>
</feature>